<dbReference type="GO" id="GO:0009251">
    <property type="term" value="P:glucan catabolic process"/>
    <property type="evidence" value="ECO:0007669"/>
    <property type="project" value="TreeGrafter"/>
</dbReference>
<dbReference type="InterPro" id="IPR017853">
    <property type="entry name" value="GH"/>
</dbReference>
<gene>
    <name evidence="10" type="ORF">BJF95_18860</name>
</gene>
<keyword evidence="11" id="KW-1185">Reference proteome</keyword>
<dbReference type="RefSeq" id="WP_075639272.1">
    <property type="nucleotide sequence ID" value="NZ_MKIM01000025.1"/>
</dbReference>
<evidence type="ECO:0000256" key="6">
    <source>
        <dbReference type="ARBA" id="ARBA00023295"/>
    </source>
</evidence>
<evidence type="ECO:0000259" key="9">
    <source>
        <dbReference type="Pfam" id="PF01915"/>
    </source>
</evidence>
<dbReference type="Proteomes" id="UP000186894">
    <property type="component" value="Unassembled WGS sequence"/>
</dbReference>
<dbReference type="Gene3D" id="3.40.50.1700">
    <property type="entry name" value="Glycoside hydrolase family 3 C-terminal domain"/>
    <property type="match status" value="1"/>
</dbReference>
<keyword evidence="5" id="KW-0378">Hydrolase</keyword>
<comment type="caution">
    <text evidence="10">The sequence shown here is derived from an EMBL/GenBank/DDBJ whole genome shotgun (WGS) entry which is preliminary data.</text>
</comment>
<feature type="signal peptide" evidence="7">
    <location>
        <begin position="1"/>
        <end position="19"/>
    </location>
</feature>
<dbReference type="InterPro" id="IPR036881">
    <property type="entry name" value="Glyco_hydro_3_C_sf"/>
</dbReference>
<organism evidence="10 11">
    <name type="scientific">Rhizobium oryziradicis</name>
    <dbReference type="NCBI Taxonomy" id="1867956"/>
    <lineage>
        <taxon>Bacteria</taxon>
        <taxon>Pseudomonadati</taxon>
        <taxon>Pseudomonadota</taxon>
        <taxon>Alphaproteobacteria</taxon>
        <taxon>Hyphomicrobiales</taxon>
        <taxon>Rhizobiaceae</taxon>
        <taxon>Rhizobium/Agrobacterium group</taxon>
        <taxon>Rhizobium</taxon>
    </lineage>
</organism>
<dbReference type="Gene3D" id="3.20.20.300">
    <property type="entry name" value="Glycoside hydrolase, family 3, N-terminal domain"/>
    <property type="match status" value="1"/>
</dbReference>
<evidence type="ECO:0000256" key="1">
    <source>
        <dbReference type="ARBA" id="ARBA00000448"/>
    </source>
</evidence>
<proteinExistence type="inferred from homology"/>
<dbReference type="GO" id="GO:0008422">
    <property type="term" value="F:beta-glucosidase activity"/>
    <property type="evidence" value="ECO:0007669"/>
    <property type="project" value="UniProtKB-EC"/>
</dbReference>
<dbReference type="OrthoDB" id="9781691at2"/>
<dbReference type="PRINTS" id="PR00133">
    <property type="entry name" value="GLHYDRLASE3"/>
</dbReference>
<feature type="chain" id="PRO_5012163819" description="beta-glucosidase" evidence="7">
    <location>
        <begin position="20"/>
        <end position="656"/>
    </location>
</feature>
<dbReference type="SUPFAM" id="SSF52279">
    <property type="entry name" value="Beta-D-glucan exohydrolase, C-terminal domain"/>
    <property type="match status" value="1"/>
</dbReference>
<evidence type="ECO:0000313" key="11">
    <source>
        <dbReference type="Proteomes" id="UP000186894"/>
    </source>
</evidence>
<dbReference type="EC" id="3.2.1.21" evidence="3"/>
<dbReference type="Pfam" id="PF01915">
    <property type="entry name" value="Glyco_hydro_3_C"/>
    <property type="match status" value="1"/>
</dbReference>
<evidence type="ECO:0000256" key="5">
    <source>
        <dbReference type="ARBA" id="ARBA00022801"/>
    </source>
</evidence>
<dbReference type="EMBL" id="MKIM01000025">
    <property type="protein sequence ID" value="OLP45363.1"/>
    <property type="molecule type" value="Genomic_DNA"/>
</dbReference>
<sequence>MKLFSLASCAILTASFAFAQSQPPIVARTAAVLKIDGLTFKDLNHNGRLDPYEDWRKPASTRADDLVKQMTLIEKAGLMMHGTAPALSSSPEGNQGRGSGYDLERMKPLINNPKVATYITRLSLPPEVLAEENNKLQEIAEATRLGIPLTISTDPRNHFQYVLGASAQSGGFSKWPESLGFGALDDAKLMRRFGDVARQEYLAVGIQQALSPQIDLASEPRWPRSTGTFGEDPQISKRMAEAYVAGFQNGTKGLKPGSVSAVAKHWVGYGATPNGFDGHNSYGKHVVFKGKDFQKHIIPFEGAFDAKVAGIMPTYSIVDGVKLNGKPLEPVAAGYSKQLLTDLLRKRYKFDGVVVSDWLITNDCKNECVDGEKPGDKPIIRPETFGMPWGVEDLSRVERFAKAVNAGIDQFGGVSNSDLLVKAVEEKKISEERINQSARRLLIQKFQQGLFENPYADPQKAKAVVGNAEFVREGEAAQARAMVLLQNEGKILPVKPGRKIYLLNVDAAIAQKRGYQIVAKPEEADFALVRLMAPFERLHPNYFFGARHEEGDLSFKPGNADFDTLTAIAAKTPTIATIFLSRPAILTNVKDKTKALIGNFGADDEALFNVIEGKQKAKGKLPFELPSSMQAVETQSPSTPHDSKNPLYKIGYSLKY</sequence>
<keyword evidence="6" id="KW-0326">Glycosidase</keyword>
<comment type="catalytic activity">
    <reaction evidence="1">
        <text>Hydrolysis of terminal, non-reducing beta-D-glucosyl residues with release of beta-D-glucose.</text>
        <dbReference type="EC" id="3.2.1.21"/>
    </reaction>
</comment>
<dbReference type="InterPro" id="IPR001764">
    <property type="entry name" value="Glyco_hydro_3_N"/>
</dbReference>
<reference evidence="10 11" key="1">
    <citation type="submission" date="2016-09" db="EMBL/GenBank/DDBJ databases">
        <title>Rhizobium oryziradicis sp. nov., isolated from the root of rice.</title>
        <authorList>
            <person name="Zhao J."/>
            <person name="Zhang X."/>
        </authorList>
    </citation>
    <scope>NUCLEOTIDE SEQUENCE [LARGE SCALE GENOMIC DNA]</scope>
    <source>
        <strain evidence="10 11">N19</strain>
    </source>
</reference>
<dbReference type="AlphaFoldDB" id="A0A1Q8ZTG5"/>
<keyword evidence="4 7" id="KW-0732">Signal</keyword>
<dbReference type="InterPro" id="IPR002772">
    <property type="entry name" value="Glyco_hydro_3_C"/>
</dbReference>
<dbReference type="PANTHER" id="PTHR30620:SF16">
    <property type="entry name" value="LYSOSOMAL BETA GLUCOSIDASE"/>
    <property type="match status" value="1"/>
</dbReference>
<evidence type="ECO:0000256" key="4">
    <source>
        <dbReference type="ARBA" id="ARBA00022729"/>
    </source>
</evidence>
<feature type="domain" description="Glycoside hydrolase family 3 N-terminal" evidence="8">
    <location>
        <begin position="109"/>
        <end position="442"/>
    </location>
</feature>
<evidence type="ECO:0000256" key="2">
    <source>
        <dbReference type="ARBA" id="ARBA00005336"/>
    </source>
</evidence>
<dbReference type="PANTHER" id="PTHR30620">
    <property type="entry name" value="PERIPLASMIC BETA-GLUCOSIDASE-RELATED"/>
    <property type="match status" value="1"/>
</dbReference>
<dbReference type="InterPro" id="IPR036962">
    <property type="entry name" value="Glyco_hydro_3_N_sf"/>
</dbReference>
<evidence type="ECO:0000259" key="8">
    <source>
        <dbReference type="Pfam" id="PF00933"/>
    </source>
</evidence>
<dbReference type="SUPFAM" id="SSF51445">
    <property type="entry name" value="(Trans)glycosidases"/>
    <property type="match status" value="1"/>
</dbReference>
<dbReference type="STRING" id="1867956.BJF95_18860"/>
<evidence type="ECO:0000313" key="10">
    <source>
        <dbReference type="EMBL" id="OLP45363.1"/>
    </source>
</evidence>
<name>A0A1Q8ZTG5_9HYPH</name>
<evidence type="ECO:0000256" key="7">
    <source>
        <dbReference type="SAM" id="SignalP"/>
    </source>
</evidence>
<dbReference type="Pfam" id="PF00933">
    <property type="entry name" value="Glyco_hydro_3"/>
    <property type="match status" value="1"/>
</dbReference>
<dbReference type="InterPro" id="IPR051915">
    <property type="entry name" value="Cellulose_Degrad_GH3"/>
</dbReference>
<comment type="similarity">
    <text evidence="2">Belongs to the glycosyl hydrolase 3 family.</text>
</comment>
<protein>
    <recommendedName>
        <fullName evidence="3">beta-glucosidase</fullName>
        <ecNumber evidence="3">3.2.1.21</ecNumber>
    </recommendedName>
</protein>
<evidence type="ECO:0000256" key="3">
    <source>
        <dbReference type="ARBA" id="ARBA00012744"/>
    </source>
</evidence>
<feature type="domain" description="Glycoside hydrolase family 3 C-terminal" evidence="9">
    <location>
        <begin position="559"/>
        <end position="656"/>
    </location>
</feature>
<accession>A0A1Q8ZTG5</accession>